<accession>A0AAN8GNV0</accession>
<reference evidence="1 2" key="1">
    <citation type="journal article" date="2023" name="Mol. Biol. Evol.">
        <title>Genomics of Secondarily Temperate Adaptation in the Only Non-Antarctic Icefish.</title>
        <authorList>
            <person name="Rivera-Colon A.G."/>
            <person name="Rayamajhi N."/>
            <person name="Minhas B.F."/>
            <person name="Madrigal G."/>
            <person name="Bilyk K.T."/>
            <person name="Yoon V."/>
            <person name="Hune M."/>
            <person name="Gregory S."/>
            <person name="Cheng C.H.C."/>
            <person name="Catchen J.M."/>
        </authorList>
    </citation>
    <scope>NUCLEOTIDE SEQUENCE [LARGE SCALE GENOMIC DNA]</scope>
    <source>
        <strain evidence="1">JC2023a</strain>
    </source>
</reference>
<protein>
    <submittedName>
        <fullName evidence="1">Uncharacterized protein</fullName>
    </submittedName>
</protein>
<proteinExistence type="predicted"/>
<organism evidence="1 2">
    <name type="scientific">Champsocephalus esox</name>
    <name type="common">pike icefish</name>
    <dbReference type="NCBI Taxonomy" id="159716"/>
    <lineage>
        <taxon>Eukaryota</taxon>
        <taxon>Metazoa</taxon>
        <taxon>Chordata</taxon>
        <taxon>Craniata</taxon>
        <taxon>Vertebrata</taxon>
        <taxon>Euteleostomi</taxon>
        <taxon>Actinopterygii</taxon>
        <taxon>Neopterygii</taxon>
        <taxon>Teleostei</taxon>
        <taxon>Neoteleostei</taxon>
        <taxon>Acanthomorphata</taxon>
        <taxon>Eupercaria</taxon>
        <taxon>Perciformes</taxon>
        <taxon>Notothenioidei</taxon>
        <taxon>Channichthyidae</taxon>
        <taxon>Champsocephalus</taxon>
    </lineage>
</organism>
<sequence>MLASSQESNDLPPAVDDKHWFLYLFFVRYFIQDVWETSSSEPLPTFIAVKHVKQFISIDRRTICQSILEEILHLAARTLKEACLQVTVRCPKGVMG</sequence>
<evidence type="ECO:0000313" key="1">
    <source>
        <dbReference type="EMBL" id="KAK5884377.1"/>
    </source>
</evidence>
<gene>
    <name evidence="1" type="ORF">CesoFtcFv8_018209</name>
</gene>
<evidence type="ECO:0000313" key="2">
    <source>
        <dbReference type="Proteomes" id="UP001335648"/>
    </source>
</evidence>
<comment type="caution">
    <text evidence="1">The sequence shown here is derived from an EMBL/GenBank/DDBJ whole genome shotgun (WGS) entry which is preliminary data.</text>
</comment>
<dbReference type="Proteomes" id="UP001335648">
    <property type="component" value="Unassembled WGS sequence"/>
</dbReference>
<keyword evidence="2" id="KW-1185">Reference proteome</keyword>
<name>A0AAN8GNV0_9TELE</name>
<dbReference type="AlphaFoldDB" id="A0AAN8GNV0"/>
<dbReference type="EMBL" id="JAULUE010002060">
    <property type="protein sequence ID" value="KAK5884377.1"/>
    <property type="molecule type" value="Genomic_DNA"/>
</dbReference>